<dbReference type="SUPFAM" id="SSF53474">
    <property type="entry name" value="alpha/beta-Hydrolases"/>
    <property type="match status" value="1"/>
</dbReference>
<reference evidence="8 9" key="1">
    <citation type="submission" date="2017-07" db="EMBL/GenBank/DDBJ databases">
        <title>Elstera cyanobacteriorum sp. nov., a novel bacterium isolated from cyanobacterial aggregates in a eutrophic lake.</title>
        <authorList>
            <person name="Cai H."/>
        </authorList>
    </citation>
    <scope>NUCLEOTIDE SEQUENCE [LARGE SCALE GENOMIC DNA]</scope>
    <source>
        <strain evidence="8 9">TH019</strain>
    </source>
</reference>
<dbReference type="Gene3D" id="3.40.50.1820">
    <property type="entry name" value="alpha/beta hydrolase"/>
    <property type="match status" value="1"/>
</dbReference>
<evidence type="ECO:0000256" key="5">
    <source>
        <dbReference type="SAM" id="MobiDB-lite"/>
    </source>
</evidence>
<keyword evidence="2" id="KW-0645">Protease</keyword>
<organism evidence="8 9">
    <name type="scientific">Elstera cyanobacteriorum</name>
    <dbReference type="NCBI Taxonomy" id="2022747"/>
    <lineage>
        <taxon>Bacteria</taxon>
        <taxon>Pseudomonadati</taxon>
        <taxon>Pseudomonadota</taxon>
        <taxon>Alphaproteobacteria</taxon>
        <taxon>Rhodospirillales</taxon>
        <taxon>Rhodospirillaceae</taxon>
        <taxon>Elstera</taxon>
    </lineage>
</organism>
<dbReference type="Gene3D" id="2.130.10.120">
    <property type="entry name" value="Prolyl oligopeptidase, N-terminal domain"/>
    <property type="match status" value="1"/>
</dbReference>
<evidence type="ECO:0000259" key="7">
    <source>
        <dbReference type="Pfam" id="PF02897"/>
    </source>
</evidence>
<dbReference type="Pfam" id="PF00326">
    <property type="entry name" value="Peptidase_S9"/>
    <property type="match status" value="1"/>
</dbReference>
<dbReference type="PRINTS" id="PR00862">
    <property type="entry name" value="PROLIGOPTASE"/>
</dbReference>
<dbReference type="InterPro" id="IPR001375">
    <property type="entry name" value="Peptidase_S9_cat"/>
</dbReference>
<dbReference type="InterPro" id="IPR029058">
    <property type="entry name" value="AB_hydrolase_fold"/>
</dbReference>
<evidence type="ECO:0000256" key="1">
    <source>
        <dbReference type="ARBA" id="ARBA00005228"/>
    </source>
</evidence>
<dbReference type="InterPro" id="IPR023302">
    <property type="entry name" value="Pept_S9A_N"/>
</dbReference>
<dbReference type="GO" id="GO:0006508">
    <property type="term" value="P:proteolysis"/>
    <property type="evidence" value="ECO:0007669"/>
    <property type="project" value="UniProtKB-KW"/>
</dbReference>
<name>A0A255XU23_9PROT</name>
<dbReference type="Pfam" id="PF02897">
    <property type="entry name" value="Peptidase_S9_N"/>
    <property type="match status" value="1"/>
</dbReference>
<dbReference type="InterPro" id="IPR002470">
    <property type="entry name" value="Peptidase_S9A"/>
</dbReference>
<protein>
    <recommendedName>
        <fullName evidence="10">S9 family peptidase</fullName>
    </recommendedName>
</protein>
<dbReference type="AlphaFoldDB" id="A0A255XU23"/>
<evidence type="ECO:0000313" key="8">
    <source>
        <dbReference type="EMBL" id="OYQ20391.1"/>
    </source>
</evidence>
<gene>
    <name evidence="8" type="ORF">CHR90_04795</name>
</gene>
<evidence type="ECO:0000313" key="9">
    <source>
        <dbReference type="Proteomes" id="UP000216361"/>
    </source>
</evidence>
<dbReference type="InterPro" id="IPR002471">
    <property type="entry name" value="Pept_S9_AS"/>
</dbReference>
<keyword evidence="3" id="KW-0378">Hydrolase</keyword>
<dbReference type="InterPro" id="IPR051543">
    <property type="entry name" value="Serine_Peptidase_S9A"/>
</dbReference>
<comment type="caution">
    <text evidence="8">The sequence shown here is derived from an EMBL/GenBank/DDBJ whole genome shotgun (WGS) entry which is preliminary data.</text>
</comment>
<evidence type="ECO:0000256" key="2">
    <source>
        <dbReference type="ARBA" id="ARBA00022670"/>
    </source>
</evidence>
<accession>A0A255XU23</accession>
<dbReference type="PROSITE" id="PS00708">
    <property type="entry name" value="PRO_ENDOPEP_SER"/>
    <property type="match status" value="1"/>
</dbReference>
<keyword evidence="9" id="KW-1185">Reference proteome</keyword>
<proteinExistence type="inferred from homology"/>
<keyword evidence="4" id="KW-0720">Serine protease</keyword>
<feature type="domain" description="Peptidase S9A N-terminal" evidence="7">
    <location>
        <begin position="35"/>
        <end position="433"/>
    </location>
</feature>
<dbReference type="PANTHER" id="PTHR11757:SF19">
    <property type="entry name" value="PROLYL ENDOPEPTIDASE-LIKE"/>
    <property type="match status" value="1"/>
</dbReference>
<feature type="region of interest" description="Disordered" evidence="5">
    <location>
        <begin position="1"/>
        <end position="42"/>
    </location>
</feature>
<dbReference type="EMBL" id="NOXS01000028">
    <property type="protein sequence ID" value="OYQ20391.1"/>
    <property type="molecule type" value="Genomic_DNA"/>
</dbReference>
<evidence type="ECO:0000259" key="6">
    <source>
        <dbReference type="Pfam" id="PF00326"/>
    </source>
</evidence>
<dbReference type="GO" id="GO:0004252">
    <property type="term" value="F:serine-type endopeptidase activity"/>
    <property type="evidence" value="ECO:0007669"/>
    <property type="project" value="InterPro"/>
</dbReference>
<sequence>MPPELSAAVRPKKGSPMLRQSDFPAPPHAAPKPFTHPDGRPDPWAWLRDPAYPEVTDPAILQYLTDENAYVETILGGPGDRRADLLAELKSRVIEDERTPPDWDHGVWLWGRFQPGQQYSQTCLAETLDDAKANRGTVIFDQNERAAGQPYYALRGLALSPNRRYLAVLEDTDGSERLVLRVKDLSTGAFLPVEIGDCTYGLEWSNDSARIFYVKQDVQQRPRWVYAHQLGSDPATDALMYHEADPTFYLGIERAPSGRYLFISVAQKTASEQWALDLDDAAAQPVCLNPRRANHEYAAFDRNGEWLILTNDRHANFRVVRAPLDQPGEAAWQEVVPPSDAVFIESIGGAAGFWYLSERTDEARKRVRIVSGGQENADRAEEVAFPDAAYALWVLDGTDWQRGTLRLRYETLARPKTYFDYHIAERRLEVIQQTTIPGGHDPEAYIVERLWAPAPDGERVPLSVVRRKDVPVDGSAPLLLYGYGSYGASMDAAFSANRLSLLKRGFVYALAHIRGGEERGRRWYEDGKFLNKKNTFTDFIAAAEQLIAAGYTAKGRIACMGGSAGGLLMGAVLNLRPDLWGASVAQVPFVDVLSTMLDDSLPLTAFEYEEWGNPNDPVYYAYMQSYSPYDQVSAQAYPPILITAGLSDPRVTYWEPAKWAAKLRATKTGDAVLLLRTEMSAGHGGASGRYKALEEIAETYAFIFRALGIAV</sequence>
<comment type="similarity">
    <text evidence="1">Belongs to the peptidase S9A family.</text>
</comment>
<evidence type="ECO:0000256" key="3">
    <source>
        <dbReference type="ARBA" id="ARBA00022801"/>
    </source>
</evidence>
<evidence type="ECO:0008006" key="10">
    <source>
        <dbReference type="Google" id="ProtNLM"/>
    </source>
</evidence>
<dbReference type="SUPFAM" id="SSF50993">
    <property type="entry name" value="Peptidase/esterase 'gauge' domain"/>
    <property type="match status" value="1"/>
</dbReference>
<evidence type="ECO:0000256" key="4">
    <source>
        <dbReference type="ARBA" id="ARBA00022825"/>
    </source>
</evidence>
<dbReference type="PANTHER" id="PTHR11757">
    <property type="entry name" value="PROTEASE FAMILY S9A OLIGOPEPTIDASE"/>
    <property type="match status" value="1"/>
</dbReference>
<feature type="domain" description="Peptidase S9 prolyl oligopeptidase catalytic" evidence="6">
    <location>
        <begin position="494"/>
        <end position="708"/>
    </location>
</feature>
<dbReference type="Proteomes" id="UP000216361">
    <property type="component" value="Unassembled WGS sequence"/>
</dbReference>
<dbReference type="FunFam" id="3.40.50.1820:FF:000005">
    <property type="entry name" value="Prolyl endopeptidase"/>
    <property type="match status" value="1"/>
</dbReference>